<organism evidence="1 2">
    <name type="scientific">Pediococcus parvulus</name>
    <dbReference type="NCBI Taxonomy" id="54062"/>
    <lineage>
        <taxon>Bacteria</taxon>
        <taxon>Bacillati</taxon>
        <taxon>Bacillota</taxon>
        <taxon>Bacilli</taxon>
        <taxon>Lactobacillales</taxon>
        <taxon>Lactobacillaceae</taxon>
        <taxon>Pediococcus</taxon>
    </lineage>
</organism>
<gene>
    <name evidence="1" type="ORF">A7K95_05430</name>
</gene>
<dbReference type="SUPFAM" id="SSF56399">
    <property type="entry name" value="ADP-ribosylation"/>
    <property type="match status" value="1"/>
</dbReference>
<keyword evidence="2" id="KW-1185">Reference proteome</keyword>
<evidence type="ECO:0000313" key="2">
    <source>
        <dbReference type="Proteomes" id="UP000077280"/>
    </source>
</evidence>
<comment type="caution">
    <text evidence="1">The sequence shown here is derived from an EMBL/GenBank/DDBJ whole genome shotgun (WGS) entry which is preliminary data.</text>
</comment>
<reference evidence="1 2" key="1">
    <citation type="submission" date="2016-05" db="EMBL/GenBank/DDBJ databases">
        <title>Draft genome sequence of Pediococcus parvulus 2.6, a probiotic beta-glucan producer strain.</title>
        <authorList>
            <person name="Mohedano M.L."/>
            <person name="Perez-Ramos A."/>
            <person name="Duenas M.T."/>
            <person name="Lamontanara A."/>
            <person name="Orru L."/>
            <person name="Spano G."/>
            <person name="Capozzi V."/>
            <person name="Lopez P."/>
        </authorList>
    </citation>
    <scope>NUCLEOTIDE SEQUENCE [LARGE SCALE GENOMIC DNA]</scope>
    <source>
        <strain evidence="1 2">2.6</strain>
    </source>
</reference>
<evidence type="ECO:0000313" key="1">
    <source>
        <dbReference type="EMBL" id="OAD64296.1"/>
    </source>
</evidence>
<proteinExistence type="predicted"/>
<accession>A0ABX2UGG5</accession>
<dbReference type="Proteomes" id="UP000077280">
    <property type="component" value="Unassembled WGS sequence"/>
</dbReference>
<evidence type="ECO:0008006" key="3">
    <source>
        <dbReference type="Google" id="ProtNLM"/>
    </source>
</evidence>
<sequence length="185" mass="21023">MFGFHGTGKEKADLVLKDGFKISKTKNVPNDLGTGIYFYIDSEFGEPPEIMARNFCCIFRKVPKTKVNIIKSEINENARLLDFDIKSNLVELSKFRNENLDNVKSILKSLENGNGLKKRGNLDGIAIELYVNYLNEKYATQIAGVKRSTFTRNEEVIKYKASNIPNGKELCIYETSYILSNVLYS</sequence>
<name>A0ABX2UGG5_9LACO</name>
<dbReference type="EMBL" id="LXND01000037">
    <property type="protein sequence ID" value="OAD64296.1"/>
    <property type="molecule type" value="Genomic_DNA"/>
</dbReference>
<dbReference type="RefSeq" id="WP_068805891.1">
    <property type="nucleotide sequence ID" value="NZ_LXND01000037.1"/>
</dbReference>
<protein>
    <recommendedName>
        <fullName evidence="3">PARP catalytic domain-containing protein</fullName>
    </recommendedName>
</protein>